<dbReference type="GO" id="GO:0008168">
    <property type="term" value="F:methyltransferase activity"/>
    <property type="evidence" value="ECO:0007669"/>
    <property type="project" value="UniProtKB-KW"/>
</dbReference>
<accession>A0ABX1L5F4</accession>
<dbReference type="InterPro" id="IPR053888">
    <property type="entry name" value="MRM3-like_sub_bind"/>
</dbReference>
<evidence type="ECO:0000256" key="1">
    <source>
        <dbReference type="ARBA" id="ARBA00007228"/>
    </source>
</evidence>
<proteinExistence type="inferred from homology"/>
<keyword evidence="2 5" id="KW-0489">Methyltransferase</keyword>
<dbReference type="Pfam" id="PF22435">
    <property type="entry name" value="MRM3-like_sub_bind"/>
    <property type="match status" value="1"/>
</dbReference>
<comment type="similarity">
    <text evidence="1">Belongs to the class IV-like SAM-binding methyltransferase superfamily. RNA methyltransferase TrmH family.</text>
</comment>
<dbReference type="InterPro" id="IPR029026">
    <property type="entry name" value="tRNA_m1G_MTases_N"/>
</dbReference>
<dbReference type="Pfam" id="PF00588">
    <property type="entry name" value="SpoU_methylase"/>
    <property type="match status" value="1"/>
</dbReference>
<reference evidence="5 6" key="1">
    <citation type="submission" date="2020-03" db="EMBL/GenBank/DDBJ databases">
        <authorList>
            <person name="Zhang Z."/>
            <person name="Guo Z."/>
            <person name="Hou Q."/>
            <person name="Shen X."/>
        </authorList>
    </citation>
    <scope>NUCLEOTIDE SEQUENCE [LARGE SCALE GENOMIC DNA]</scope>
    <source>
        <strain evidence="5 6">HBUAS51329</strain>
    </source>
</reference>
<dbReference type="SUPFAM" id="SSF55315">
    <property type="entry name" value="L30e-like"/>
    <property type="match status" value="1"/>
</dbReference>
<dbReference type="CDD" id="cd18095">
    <property type="entry name" value="SpoU-like_rRNA-MTase"/>
    <property type="match status" value="1"/>
</dbReference>
<dbReference type="GO" id="GO:0032259">
    <property type="term" value="P:methylation"/>
    <property type="evidence" value="ECO:0007669"/>
    <property type="project" value="UniProtKB-KW"/>
</dbReference>
<comment type="caution">
    <text evidence="5">The sequence shown here is derived from an EMBL/GenBank/DDBJ whole genome shotgun (WGS) entry which is preliminary data.</text>
</comment>
<name>A0ABX1L5F4_9LACO</name>
<dbReference type="EMBL" id="JAAVSD010000010">
    <property type="protein sequence ID" value="NLR29541.1"/>
    <property type="molecule type" value="Genomic_DNA"/>
</dbReference>
<dbReference type="InterPro" id="IPR001537">
    <property type="entry name" value="SpoU_MeTrfase"/>
</dbReference>
<dbReference type="SUPFAM" id="SSF75217">
    <property type="entry name" value="alpha/beta knot"/>
    <property type="match status" value="1"/>
</dbReference>
<evidence type="ECO:0000313" key="5">
    <source>
        <dbReference type="EMBL" id="NLR29541.1"/>
    </source>
</evidence>
<dbReference type="PANTHER" id="PTHR43191">
    <property type="entry name" value="RRNA METHYLTRANSFERASE 3"/>
    <property type="match status" value="1"/>
</dbReference>
<evidence type="ECO:0000256" key="2">
    <source>
        <dbReference type="ARBA" id="ARBA00022603"/>
    </source>
</evidence>
<dbReference type="Gene3D" id="3.40.1280.10">
    <property type="match status" value="1"/>
</dbReference>
<gene>
    <name evidence="5" type="ORF">HEQ44_05020</name>
</gene>
<organism evidence="5 6">
    <name type="scientific">Levilactobacillus tujiorum</name>
    <dbReference type="NCBI Taxonomy" id="2912243"/>
    <lineage>
        <taxon>Bacteria</taxon>
        <taxon>Bacillati</taxon>
        <taxon>Bacillota</taxon>
        <taxon>Bacilli</taxon>
        <taxon>Lactobacillales</taxon>
        <taxon>Lactobacillaceae</taxon>
        <taxon>Levilactobacillus</taxon>
    </lineage>
</organism>
<evidence type="ECO:0000256" key="3">
    <source>
        <dbReference type="ARBA" id="ARBA00022679"/>
    </source>
</evidence>
<dbReference type="PANTHER" id="PTHR43191:SF2">
    <property type="entry name" value="RRNA METHYLTRANSFERASE 3, MITOCHONDRIAL"/>
    <property type="match status" value="1"/>
</dbReference>
<dbReference type="InterPro" id="IPR013123">
    <property type="entry name" value="SpoU_subst-bd"/>
</dbReference>
<dbReference type="SMART" id="SM00967">
    <property type="entry name" value="SpoU_sub_bind"/>
    <property type="match status" value="1"/>
</dbReference>
<dbReference type="Gene3D" id="3.30.1330.30">
    <property type="match status" value="1"/>
</dbReference>
<keyword evidence="6" id="KW-1185">Reference proteome</keyword>
<evidence type="ECO:0000313" key="6">
    <source>
        <dbReference type="Proteomes" id="UP000707477"/>
    </source>
</evidence>
<keyword evidence="3" id="KW-0808">Transferase</keyword>
<protein>
    <submittedName>
        <fullName evidence="5">RNA methyltransferase</fullName>
    </submittedName>
</protein>
<dbReference type="Proteomes" id="UP000707477">
    <property type="component" value="Unassembled WGS sequence"/>
</dbReference>
<feature type="domain" description="RNA 2-O ribose methyltransferase substrate binding" evidence="4">
    <location>
        <begin position="46"/>
        <end position="116"/>
    </location>
</feature>
<dbReference type="InterPro" id="IPR051259">
    <property type="entry name" value="rRNA_Methyltransferase"/>
</dbReference>
<sequence>MLSLKPVRLVEGIELKEKITSSQNKRVKQWRALTSKKGRKATQSYLLEGWHLVQEAIKAELQLTAIMGTAEQLAAHAAELPASVDVFELTDSIAKTLGDTSTPQGIFATAPMPDDTAVDPATATGAWLFLDQVQDPGNIGTMVRTADAAGLTGVVLGQGSASRFLPKVLRSMQGSQFHLQLVEGDLHEWITTFTQRDLPVYGTNLDPQAQDYRDIAPVTAGAIVMGNEGNGMAPDLQRLTTQNLYIPIKGQAESLNVAVAAGIVMFRLVG</sequence>
<dbReference type="InterPro" id="IPR029028">
    <property type="entry name" value="Alpha/beta_knot_MTases"/>
</dbReference>
<evidence type="ECO:0000259" key="4">
    <source>
        <dbReference type="SMART" id="SM00967"/>
    </source>
</evidence>
<dbReference type="InterPro" id="IPR029064">
    <property type="entry name" value="Ribosomal_eL30-like_sf"/>
</dbReference>